<keyword evidence="5" id="KW-0472">Membrane</keyword>
<dbReference type="PANTHER" id="PTHR34990">
    <property type="entry name" value="UDP-2,3-DIACYLGLUCOSAMINE HYDROLASE-RELATED"/>
    <property type="match status" value="1"/>
</dbReference>
<dbReference type="InterPro" id="IPR004843">
    <property type="entry name" value="Calcineurin-like_PHP"/>
</dbReference>
<dbReference type="EMBL" id="LAZR01004119">
    <property type="protein sequence ID" value="KKN11594.1"/>
    <property type="molecule type" value="Genomic_DNA"/>
</dbReference>
<keyword evidence="2" id="KW-0997">Cell inner membrane</keyword>
<keyword evidence="4" id="KW-0378">Hydrolase</keyword>
<dbReference type="InterPro" id="IPR029052">
    <property type="entry name" value="Metallo-depent_PP-like"/>
</dbReference>
<dbReference type="InterPro" id="IPR043461">
    <property type="entry name" value="LpxH-like"/>
</dbReference>
<dbReference type="GO" id="GO:0016020">
    <property type="term" value="C:membrane"/>
    <property type="evidence" value="ECO:0007669"/>
    <property type="project" value="GOC"/>
</dbReference>
<evidence type="ECO:0000256" key="4">
    <source>
        <dbReference type="ARBA" id="ARBA00022801"/>
    </source>
</evidence>
<protein>
    <recommendedName>
        <fullName evidence="7">Calcineurin-like phosphoesterase domain-containing protein</fullName>
    </recommendedName>
</protein>
<dbReference type="PANTHER" id="PTHR34990:SF1">
    <property type="entry name" value="UDP-2,3-DIACYLGLUCOSAMINE HYDROLASE"/>
    <property type="match status" value="1"/>
</dbReference>
<comment type="caution">
    <text evidence="8">The sequence shown here is derived from an EMBL/GenBank/DDBJ whole genome shotgun (WGS) entry which is preliminary data.</text>
</comment>
<dbReference type="AlphaFoldDB" id="A0A0F9N0V5"/>
<keyword evidence="1" id="KW-1003">Cell membrane</keyword>
<keyword evidence="3" id="KW-0479">Metal-binding</keyword>
<keyword evidence="6" id="KW-0464">Manganese</keyword>
<dbReference type="Gene3D" id="3.60.21.10">
    <property type="match status" value="1"/>
</dbReference>
<reference evidence="8" key="1">
    <citation type="journal article" date="2015" name="Nature">
        <title>Complex archaea that bridge the gap between prokaryotes and eukaryotes.</title>
        <authorList>
            <person name="Spang A."/>
            <person name="Saw J.H."/>
            <person name="Jorgensen S.L."/>
            <person name="Zaremba-Niedzwiedzka K."/>
            <person name="Martijn J."/>
            <person name="Lind A.E."/>
            <person name="van Eijk R."/>
            <person name="Schleper C."/>
            <person name="Guy L."/>
            <person name="Ettema T.J."/>
        </authorList>
    </citation>
    <scope>NUCLEOTIDE SEQUENCE</scope>
</reference>
<evidence type="ECO:0000256" key="1">
    <source>
        <dbReference type="ARBA" id="ARBA00022475"/>
    </source>
</evidence>
<accession>A0A0F9N0V5</accession>
<dbReference type="GO" id="GO:0046872">
    <property type="term" value="F:metal ion binding"/>
    <property type="evidence" value="ECO:0007669"/>
    <property type="project" value="UniProtKB-KW"/>
</dbReference>
<evidence type="ECO:0000256" key="2">
    <source>
        <dbReference type="ARBA" id="ARBA00022519"/>
    </source>
</evidence>
<name>A0A0F9N0V5_9ZZZZ</name>
<proteinExistence type="predicted"/>
<evidence type="ECO:0000256" key="6">
    <source>
        <dbReference type="ARBA" id="ARBA00023211"/>
    </source>
</evidence>
<feature type="domain" description="Calcineurin-like phosphoesterase" evidence="7">
    <location>
        <begin position="8"/>
        <end position="189"/>
    </location>
</feature>
<evidence type="ECO:0000256" key="5">
    <source>
        <dbReference type="ARBA" id="ARBA00023136"/>
    </source>
</evidence>
<dbReference type="GO" id="GO:0008758">
    <property type="term" value="F:UDP-2,3-diacylglucosamine hydrolase activity"/>
    <property type="evidence" value="ECO:0007669"/>
    <property type="project" value="TreeGrafter"/>
</dbReference>
<gene>
    <name evidence="8" type="ORF">LCGC14_1024900</name>
</gene>
<organism evidence="8">
    <name type="scientific">marine sediment metagenome</name>
    <dbReference type="NCBI Taxonomy" id="412755"/>
    <lineage>
        <taxon>unclassified sequences</taxon>
        <taxon>metagenomes</taxon>
        <taxon>ecological metagenomes</taxon>
    </lineage>
</organism>
<evidence type="ECO:0000256" key="3">
    <source>
        <dbReference type="ARBA" id="ARBA00022723"/>
    </source>
</evidence>
<dbReference type="SUPFAM" id="SSF56300">
    <property type="entry name" value="Metallo-dependent phosphatases"/>
    <property type="match status" value="1"/>
</dbReference>
<evidence type="ECO:0000313" key="8">
    <source>
        <dbReference type="EMBL" id="KKN11594.1"/>
    </source>
</evidence>
<evidence type="ECO:0000259" key="7">
    <source>
        <dbReference type="Pfam" id="PF00149"/>
    </source>
</evidence>
<dbReference type="Pfam" id="PF00149">
    <property type="entry name" value="Metallophos"/>
    <property type="match status" value="1"/>
</dbReference>
<sequence length="341" mass="40677">MRLDQELLLTSDIHLGSNLTRPLEFRQFLDNFIRNDNYQFVKKIVLLGDLLELMLNDISVIMNDNEIRQIFNLLREISNMGVELHYILGNHDITFIGNFKDERESFQNTLATYNCDIFHSVSQFASFSFHNGFIPFNNVGEIAQILLGPSREPQYLFLHGHQFDDPLIKPMEQRIWAKKIKDDQIWLKQLCDYLKNYAWNCYLRNQGKFWPAWEEFKEFYYKIDKSDLSNEEIFELWTFKTYLYFWLLKKKLKKYPFILNNYKDKIFFRARDLLISNNLLLFFSHIIFGHTHIPGFYEPLFNNANATNFPVLVNIGTWQQGEYSPYITRLSATSGINIYPV</sequence>
<dbReference type="GO" id="GO:0009245">
    <property type="term" value="P:lipid A biosynthetic process"/>
    <property type="evidence" value="ECO:0007669"/>
    <property type="project" value="TreeGrafter"/>
</dbReference>